<evidence type="ECO:0000259" key="1">
    <source>
        <dbReference type="Pfam" id="PF13204"/>
    </source>
</evidence>
<evidence type="ECO:0000313" key="4">
    <source>
        <dbReference type="EMBL" id="SIT09634.1"/>
    </source>
</evidence>
<dbReference type="SUPFAM" id="SSF51445">
    <property type="entry name" value="(Trans)glycosidases"/>
    <property type="match status" value="1"/>
</dbReference>
<feature type="domain" description="Apiosidase-like catalytic" evidence="1">
    <location>
        <begin position="105"/>
        <end position="376"/>
    </location>
</feature>
<dbReference type="OrthoDB" id="127163at2"/>
<dbReference type="InterPro" id="IPR017853">
    <property type="entry name" value="GH"/>
</dbReference>
<sequence length="486" mass="57493">MDLCLTQHGIYELTFDIGEVVNDPFDVSVTVEFSHMNEQRRILGFYDGGTIFKVRFCPEQAGTWNYRVSSSHPRIHGIEGKFHCSECHADAGGPVRVSDKNGFILHNGERFLPIGTTCYAWAHQDSVTRQHTLNTLRQSPFNKVRMCVFPKWYPFSKDEHRYTDEPRYYPFERRSDGTWDFSRLNVDFFRRFEECVEQLLRISIQADIILFHPYDKWGFSSMSVEEDERYLRYVVARLGAYRNVWWSLANEWDFIAEKSEQHWDRLGEYLRDIDGHQRLISIHNGHKLFDYSRSWITHVSVQRRDLYLTTEEVDGLIDRYGKPVMYDEMGYEGNIPYAWGNLPPQEFVRRFWECYVRGGFGSHGETYLGVDRLLWWCHGGNLRGESVSRIQFLKQVLGELGPLRKIRLSWDDVCGGKEGEYYLFYFGNSQPLFRDIYVGEVNEYRVKIIDTWNMEIYEQDYLIKGDGRVNLPGRPYMAVLLIRRDL</sequence>
<protein>
    <recommendedName>
        <fullName evidence="6">DUF5060 domain-containing protein</fullName>
    </recommendedName>
</protein>
<reference evidence="5" key="1">
    <citation type="submission" date="2017-01" db="EMBL/GenBank/DDBJ databases">
        <authorList>
            <person name="Varghese N."/>
            <person name="Submissions S."/>
        </authorList>
    </citation>
    <scope>NUCLEOTIDE SEQUENCE [LARGE SCALE GENOMIC DNA]</scope>
    <source>
        <strain evidence="5">DSM 16176</strain>
    </source>
</reference>
<dbReference type="Gene3D" id="2.60.40.3950">
    <property type="match status" value="1"/>
</dbReference>
<dbReference type="AlphaFoldDB" id="A0A1N7PG99"/>
<evidence type="ECO:0008006" key="6">
    <source>
        <dbReference type="Google" id="ProtNLM"/>
    </source>
</evidence>
<proteinExistence type="predicted"/>
<dbReference type="STRING" id="252246.SAMN05421799_11342"/>
<dbReference type="Pfam" id="PF13204">
    <property type="entry name" value="Apiosidase"/>
    <property type="match status" value="1"/>
</dbReference>
<evidence type="ECO:0000313" key="5">
    <source>
        <dbReference type="Proteomes" id="UP000186156"/>
    </source>
</evidence>
<dbReference type="EMBL" id="FTOO01000013">
    <property type="protein sequence ID" value="SIT09634.1"/>
    <property type="molecule type" value="Genomic_DNA"/>
</dbReference>
<dbReference type="InterPro" id="IPR032260">
    <property type="entry name" value="DUF5060"/>
</dbReference>
<gene>
    <name evidence="4" type="ORF">SAMN05421799_11342</name>
</gene>
<feature type="domain" description="DUF5605" evidence="3">
    <location>
        <begin position="410"/>
        <end position="480"/>
    </location>
</feature>
<dbReference type="InterPro" id="IPR013783">
    <property type="entry name" value="Ig-like_fold"/>
</dbReference>
<feature type="domain" description="DUF5060" evidence="2">
    <location>
        <begin position="7"/>
        <end position="70"/>
    </location>
</feature>
<dbReference type="Gene3D" id="2.60.40.10">
    <property type="entry name" value="Immunoglobulins"/>
    <property type="match status" value="1"/>
</dbReference>
<dbReference type="InterPro" id="IPR025277">
    <property type="entry name" value="Apiosidase-like_cat_dom"/>
</dbReference>
<evidence type="ECO:0000259" key="3">
    <source>
        <dbReference type="Pfam" id="PF18310"/>
    </source>
</evidence>
<dbReference type="Proteomes" id="UP000186156">
    <property type="component" value="Unassembled WGS sequence"/>
</dbReference>
<evidence type="ECO:0000259" key="2">
    <source>
        <dbReference type="Pfam" id="PF16586"/>
    </source>
</evidence>
<dbReference type="Gene3D" id="3.20.20.80">
    <property type="entry name" value="Glycosidases"/>
    <property type="match status" value="1"/>
</dbReference>
<name>A0A1N7PG99_9BACL</name>
<dbReference type="InterPro" id="IPR041239">
    <property type="entry name" value="DUF5605"/>
</dbReference>
<accession>A0A1N7PG99</accession>
<dbReference type="Pfam" id="PF18310">
    <property type="entry name" value="DUF5605"/>
    <property type="match status" value="1"/>
</dbReference>
<dbReference type="Pfam" id="PF16586">
    <property type="entry name" value="DUF5060"/>
    <property type="match status" value="1"/>
</dbReference>
<keyword evidence="5" id="KW-1185">Reference proteome</keyword>
<dbReference type="RefSeq" id="WP_076348857.1">
    <property type="nucleotide sequence ID" value="NZ_FTOO01000013.1"/>
</dbReference>
<dbReference type="PANTHER" id="PTHR37836:SF2">
    <property type="entry name" value="DUF4038 DOMAIN-CONTAINING PROTEIN"/>
    <property type="match status" value="1"/>
</dbReference>
<dbReference type="PANTHER" id="PTHR37836">
    <property type="entry name" value="LMO1036 PROTEIN"/>
    <property type="match status" value="1"/>
</dbReference>
<organism evidence="4 5">
    <name type="scientific">Alicyclobacillus vulcanalis</name>
    <dbReference type="NCBI Taxonomy" id="252246"/>
    <lineage>
        <taxon>Bacteria</taxon>
        <taxon>Bacillati</taxon>
        <taxon>Bacillota</taxon>
        <taxon>Bacilli</taxon>
        <taxon>Bacillales</taxon>
        <taxon>Alicyclobacillaceae</taxon>
        <taxon>Alicyclobacillus</taxon>
    </lineage>
</organism>